<feature type="signal peptide" evidence="1">
    <location>
        <begin position="1"/>
        <end position="22"/>
    </location>
</feature>
<gene>
    <name evidence="3" type="ORF">LAESUDRAFT_763321</name>
</gene>
<evidence type="ECO:0000259" key="2">
    <source>
        <dbReference type="Pfam" id="PF01636"/>
    </source>
</evidence>
<organism evidence="3 4">
    <name type="scientific">Laetiporus sulphureus 93-53</name>
    <dbReference type="NCBI Taxonomy" id="1314785"/>
    <lineage>
        <taxon>Eukaryota</taxon>
        <taxon>Fungi</taxon>
        <taxon>Dikarya</taxon>
        <taxon>Basidiomycota</taxon>
        <taxon>Agaricomycotina</taxon>
        <taxon>Agaricomycetes</taxon>
        <taxon>Polyporales</taxon>
        <taxon>Laetiporus</taxon>
    </lineage>
</organism>
<evidence type="ECO:0000313" key="4">
    <source>
        <dbReference type="Proteomes" id="UP000076871"/>
    </source>
</evidence>
<dbReference type="PANTHER" id="PTHR21310">
    <property type="entry name" value="AMINOGLYCOSIDE PHOSPHOTRANSFERASE-RELATED-RELATED"/>
    <property type="match status" value="1"/>
</dbReference>
<dbReference type="GeneID" id="63830262"/>
<evidence type="ECO:0000313" key="3">
    <source>
        <dbReference type="EMBL" id="KZT01882.1"/>
    </source>
</evidence>
<reference evidence="3 4" key="1">
    <citation type="journal article" date="2016" name="Mol. Biol. Evol.">
        <title>Comparative Genomics of Early-Diverging Mushroom-Forming Fungi Provides Insights into the Origins of Lignocellulose Decay Capabilities.</title>
        <authorList>
            <person name="Nagy L.G."/>
            <person name="Riley R."/>
            <person name="Tritt A."/>
            <person name="Adam C."/>
            <person name="Daum C."/>
            <person name="Floudas D."/>
            <person name="Sun H."/>
            <person name="Yadav J.S."/>
            <person name="Pangilinan J."/>
            <person name="Larsson K.H."/>
            <person name="Matsuura K."/>
            <person name="Barry K."/>
            <person name="Labutti K."/>
            <person name="Kuo R."/>
            <person name="Ohm R.A."/>
            <person name="Bhattacharya S.S."/>
            <person name="Shirouzu T."/>
            <person name="Yoshinaga Y."/>
            <person name="Martin F.M."/>
            <person name="Grigoriev I.V."/>
            <person name="Hibbett D.S."/>
        </authorList>
    </citation>
    <scope>NUCLEOTIDE SEQUENCE [LARGE SCALE GENOMIC DNA]</scope>
    <source>
        <strain evidence="3 4">93-53</strain>
    </source>
</reference>
<dbReference type="InterPro" id="IPR051678">
    <property type="entry name" value="AGP_Transferase"/>
</dbReference>
<dbReference type="Proteomes" id="UP000076871">
    <property type="component" value="Unassembled WGS sequence"/>
</dbReference>
<dbReference type="InterPro" id="IPR002575">
    <property type="entry name" value="Aminoglycoside_PTrfase"/>
</dbReference>
<dbReference type="PANTHER" id="PTHR21310:SF39">
    <property type="entry name" value="AMINOGLYCOSIDE PHOSPHOTRANSFERASE DOMAIN-CONTAINING PROTEIN"/>
    <property type="match status" value="1"/>
</dbReference>
<dbReference type="Gene3D" id="3.90.1200.10">
    <property type="match status" value="1"/>
</dbReference>
<dbReference type="AlphaFoldDB" id="A0A165BYI9"/>
<proteinExistence type="predicted"/>
<dbReference type="OrthoDB" id="4177236at2759"/>
<dbReference type="RefSeq" id="XP_040759622.1">
    <property type="nucleotide sequence ID" value="XM_040913234.1"/>
</dbReference>
<evidence type="ECO:0000256" key="1">
    <source>
        <dbReference type="SAM" id="SignalP"/>
    </source>
</evidence>
<protein>
    <recommendedName>
        <fullName evidence="2">Aminoglycoside phosphotransferase domain-containing protein</fullName>
    </recommendedName>
</protein>
<feature type="chain" id="PRO_5007855832" description="Aminoglycoside phosphotransferase domain-containing protein" evidence="1">
    <location>
        <begin position="23"/>
        <end position="321"/>
    </location>
</feature>
<dbReference type="EMBL" id="KV427658">
    <property type="protein sequence ID" value="KZT01882.1"/>
    <property type="molecule type" value="Genomic_DNA"/>
</dbReference>
<dbReference type="Pfam" id="PF01636">
    <property type="entry name" value="APH"/>
    <property type="match status" value="1"/>
</dbReference>
<name>A0A165BYI9_9APHY</name>
<dbReference type="InParanoid" id="A0A165BYI9"/>
<dbReference type="SUPFAM" id="SSF56112">
    <property type="entry name" value="Protein kinase-like (PK-like)"/>
    <property type="match status" value="1"/>
</dbReference>
<sequence length="321" mass="36769">METPGEACKWLIYLLLCIAADALDTILSVVASNSRPKPHVLPSDVDELSDNQILELTQKASKLHSSSAIFRITPHTVAKASQDLDEDAADASEANALTLVFAKTKIPVPRVRRVVKRKWDHLIVMDYVRGSTLAEIWSNLSIRKKICVAFILRRYVRQLHCLKASPTTPPGPLSVQGPRICESPIFGQVRSHRGPFASYAELSAFFKKRCKMTLDSNQVPEDDPSRKESFDDSSPLVLTHQDINPRNIIAGEDGRLWMIDWAWAGYYPPWFEYVAMQRQKKNEEYIGFKDHFWENLIPFVCGPYFRQEKWLLRMSRGLYFK</sequence>
<dbReference type="InterPro" id="IPR011009">
    <property type="entry name" value="Kinase-like_dom_sf"/>
</dbReference>
<keyword evidence="1" id="KW-0732">Signal</keyword>
<keyword evidence="4" id="KW-1185">Reference proteome</keyword>
<feature type="domain" description="Aminoglycoside phosphotransferase" evidence="2">
    <location>
        <begin position="68"/>
        <end position="276"/>
    </location>
</feature>
<accession>A0A165BYI9</accession>